<evidence type="ECO:0000256" key="1">
    <source>
        <dbReference type="SAM" id="MobiDB-lite"/>
    </source>
</evidence>
<name>A0A7T8HMF9_CALRO</name>
<evidence type="ECO:0000313" key="3">
    <source>
        <dbReference type="Proteomes" id="UP000595437"/>
    </source>
</evidence>
<sequence length="60" mass="7360">MNRRNISPHRHRIGQNPRTTKKSLPWTRAMRVQRIYATKRTTDRISSRTMLYHPHRNKHI</sequence>
<reference evidence="3" key="1">
    <citation type="submission" date="2021-01" db="EMBL/GenBank/DDBJ databases">
        <title>Caligus Genome Assembly.</title>
        <authorList>
            <person name="Gallardo-Escarate C."/>
        </authorList>
    </citation>
    <scope>NUCLEOTIDE SEQUENCE [LARGE SCALE GENOMIC DNA]</scope>
</reference>
<accession>A0A7T8HMF9</accession>
<dbReference type="EMBL" id="CP045892">
    <property type="protein sequence ID" value="QQP52783.1"/>
    <property type="molecule type" value="Genomic_DNA"/>
</dbReference>
<feature type="compositionally biased region" description="Basic residues" evidence="1">
    <location>
        <begin position="1"/>
        <end position="13"/>
    </location>
</feature>
<protein>
    <submittedName>
        <fullName evidence="2">Uncharacterized protein</fullName>
    </submittedName>
</protein>
<gene>
    <name evidence="2" type="ORF">FKW44_005032</name>
</gene>
<dbReference type="Proteomes" id="UP000595437">
    <property type="component" value="Chromosome 3"/>
</dbReference>
<evidence type="ECO:0000313" key="2">
    <source>
        <dbReference type="EMBL" id="QQP52783.1"/>
    </source>
</evidence>
<keyword evidence="3" id="KW-1185">Reference proteome</keyword>
<organism evidence="2 3">
    <name type="scientific">Caligus rogercresseyi</name>
    <name type="common">Sea louse</name>
    <dbReference type="NCBI Taxonomy" id="217165"/>
    <lineage>
        <taxon>Eukaryota</taxon>
        <taxon>Metazoa</taxon>
        <taxon>Ecdysozoa</taxon>
        <taxon>Arthropoda</taxon>
        <taxon>Crustacea</taxon>
        <taxon>Multicrustacea</taxon>
        <taxon>Hexanauplia</taxon>
        <taxon>Copepoda</taxon>
        <taxon>Siphonostomatoida</taxon>
        <taxon>Caligidae</taxon>
        <taxon>Caligus</taxon>
    </lineage>
</organism>
<feature type="region of interest" description="Disordered" evidence="1">
    <location>
        <begin position="1"/>
        <end position="23"/>
    </location>
</feature>
<proteinExistence type="predicted"/>
<dbReference type="AlphaFoldDB" id="A0A7T8HMF9"/>